<comment type="caution">
    <text evidence="1">The sequence shown here is derived from an EMBL/GenBank/DDBJ whole genome shotgun (WGS) entry which is preliminary data.</text>
</comment>
<proteinExistence type="predicted"/>
<accession>A0ABS5MXL2</accession>
<protein>
    <submittedName>
        <fullName evidence="1">Uncharacterized protein</fullName>
    </submittedName>
</protein>
<sequence length="272" mass="29816">MECKISCKESNALVKARIGKRQSLPVEVFRSARVQAFGAVDSNSPTKDLDAIVLANTLVGYGDNISLENMAIIENIIKFSKLEANFEVPGNEPEAWYRAFVQCMEDAGCFVADSGYSVYKKSTQQLTMDNIVVDIVKAGIAAAKAAIPGATVLSAITDSTLDALKKEPEAINLLNREVTKDKGVRLAVMPCDQLKNGIILTSLSSIDSVGGGNETSPLFFNWKTTNRSIFRGSAYITFNPLRYADLKGDLEEYLGEHFKAALSKRFQRRKTK</sequence>
<dbReference type="Proteomes" id="UP000676035">
    <property type="component" value="Unassembled WGS sequence"/>
</dbReference>
<dbReference type="RefSeq" id="WP_212544951.1">
    <property type="nucleotide sequence ID" value="NZ_JAGYHF010000005.1"/>
</dbReference>
<keyword evidence="2" id="KW-1185">Reference proteome</keyword>
<evidence type="ECO:0000313" key="2">
    <source>
        <dbReference type="Proteomes" id="UP000676035"/>
    </source>
</evidence>
<evidence type="ECO:0000313" key="1">
    <source>
        <dbReference type="EMBL" id="MBS4079074.1"/>
    </source>
</evidence>
<dbReference type="EMBL" id="JAGYHF010000005">
    <property type="protein sequence ID" value="MBS4079074.1"/>
    <property type="molecule type" value="Genomic_DNA"/>
</dbReference>
<gene>
    <name evidence="1" type="ORF">KFS80_12345</name>
</gene>
<name>A0ABS5MXL2_9PSED</name>
<organism evidence="1 2">
    <name type="scientific">Pseudomonas rustica</name>
    <dbReference type="NCBI Taxonomy" id="2827099"/>
    <lineage>
        <taxon>Bacteria</taxon>
        <taxon>Pseudomonadati</taxon>
        <taxon>Pseudomonadota</taxon>
        <taxon>Gammaproteobacteria</taxon>
        <taxon>Pseudomonadales</taxon>
        <taxon>Pseudomonadaceae</taxon>
        <taxon>Pseudomonas</taxon>
    </lineage>
</organism>
<reference evidence="1 2" key="1">
    <citation type="submission" date="2021-04" db="EMBL/GenBank/DDBJ databases">
        <title>Pseudomonas rustica sp. nov. isolated from raw milk.</title>
        <authorList>
            <person name="Fiedler G."/>
            <person name="Gieschler S."/>
            <person name="Kabisch J."/>
            <person name="Grimmler C."/>
            <person name="Brinks E."/>
            <person name="Wagner N."/>
            <person name="Hetzer B."/>
            <person name="Franz C.M.A.P."/>
            <person name="Boehnlein C."/>
        </authorList>
    </citation>
    <scope>NUCLEOTIDE SEQUENCE [LARGE SCALE GENOMIC DNA]</scope>
    <source>
        <strain evidence="1 2">MBT-4</strain>
    </source>
</reference>